<keyword evidence="3" id="KW-0808">Transferase</keyword>
<proteinExistence type="inferred from homology"/>
<dbReference type="InterPro" id="IPR011009">
    <property type="entry name" value="Kinase-like_dom_sf"/>
</dbReference>
<dbReference type="InterPro" id="IPR050249">
    <property type="entry name" value="Pseudomonas-type_ThrB"/>
</dbReference>
<evidence type="ECO:0000313" key="4">
    <source>
        <dbReference type="Proteomes" id="UP000198538"/>
    </source>
</evidence>
<organism evidence="3 4">
    <name type="scientific">Paenibacillus polysaccharolyticus</name>
    <dbReference type="NCBI Taxonomy" id="582692"/>
    <lineage>
        <taxon>Bacteria</taxon>
        <taxon>Bacillati</taxon>
        <taxon>Bacillota</taxon>
        <taxon>Bacilli</taxon>
        <taxon>Bacillales</taxon>
        <taxon>Paenibacillaceae</taxon>
        <taxon>Paenibacillus</taxon>
    </lineage>
</organism>
<sequence length="327" mass="37617">MVPTAILSQASQSFGIAPDSLVLVSQSTNVVYKYHQQNKTYFLRLSEKPAAYETSIQAEVHWVRYLVSKGVRASLPILTVEGKLTAVCRDQEKCYVATVFEGATGYFFDYDWSVWDTDLFTRWGSVMGRLHHLTQSYQPEDPRLVRADWAPLELENPHLHTGDYALLLGKLRALEQQLTDLPREAEGYGLIHYDFHPYNFLIDQGELNVFDFDDAIRGWYALDIGIAAAHAVWWGAHDPKWGTKDEFAKTFLTAFLEGYVQQQPISQEWIARIPLFMEYRNISSFFWWLKDWNGDKGSLSDHQKNAISAAIDLIQNDLTFEGCRFKL</sequence>
<dbReference type="RefSeq" id="WP_090920881.1">
    <property type="nucleotide sequence ID" value="NZ_FMVM01000009.1"/>
</dbReference>
<protein>
    <submittedName>
        <fullName evidence="3">Ser/Thr protein kinase RdoA involved in Cpx stress response, MazF antagonist</fullName>
    </submittedName>
</protein>
<evidence type="ECO:0000313" key="3">
    <source>
        <dbReference type="EMBL" id="SCY78980.1"/>
    </source>
</evidence>
<dbReference type="Proteomes" id="UP000198538">
    <property type="component" value="Unassembled WGS sequence"/>
</dbReference>
<keyword evidence="4" id="KW-1185">Reference proteome</keyword>
<dbReference type="PANTHER" id="PTHR21064:SF6">
    <property type="entry name" value="AMINOGLYCOSIDE PHOSPHOTRANSFERASE DOMAIN-CONTAINING PROTEIN"/>
    <property type="match status" value="1"/>
</dbReference>
<reference evidence="4" key="1">
    <citation type="submission" date="2016-10" db="EMBL/GenBank/DDBJ databases">
        <authorList>
            <person name="Varghese N."/>
            <person name="Submissions S."/>
        </authorList>
    </citation>
    <scope>NUCLEOTIDE SEQUENCE [LARGE SCALE GENOMIC DNA]</scope>
    <source>
        <strain evidence="4">BL9</strain>
    </source>
</reference>
<evidence type="ECO:0000259" key="2">
    <source>
        <dbReference type="Pfam" id="PF01636"/>
    </source>
</evidence>
<dbReference type="SUPFAM" id="SSF56112">
    <property type="entry name" value="Protein kinase-like (PK-like)"/>
    <property type="match status" value="1"/>
</dbReference>
<dbReference type="EMBL" id="FMVM01000009">
    <property type="protein sequence ID" value="SCY78980.1"/>
    <property type="molecule type" value="Genomic_DNA"/>
</dbReference>
<dbReference type="Pfam" id="PF01636">
    <property type="entry name" value="APH"/>
    <property type="match status" value="1"/>
</dbReference>
<dbReference type="Gene3D" id="3.90.1200.10">
    <property type="match status" value="1"/>
</dbReference>
<dbReference type="PANTHER" id="PTHR21064">
    <property type="entry name" value="AMINOGLYCOSIDE PHOSPHOTRANSFERASE DOMAIN-CONTAINING PROTEIN-RELATED"/>
    <property type="match status" value="1"/>
</dbReference>
<keyword evidence="3" id="KW-0418">Kinase</keyword>
<dbReference type="GO" id="GO:0004413">
    <property type="term" value="F:homoserine kinase activity"/>
    <property type="evidence" value="ECO:0007669"/>
    <property type="project" value="TreeGrafter"/>
</dbReference>
<dbReference type="GO" id="GO:0009088">
    <property type="term" value="P:threonine biosynthetic process"/>
    <property type="evidence" value="ECO:0007669"/>
    <property type="project" value="TreeGrafter"/>
</dbReference>
<dbReference type="STRING" id="582692.SAMN05720606_109136"/>
<accession>A0A1G5ITB2</accession>
<gene>
    <name evidence="3" type="ORF">SAMN05720606_109136</name>
</gene>
<dbReference type="InterPro" id="IPR002575">
    <property type="entry name" value="Aminoglycoside_PTrfase"/>
</dbReference>
<dbReference type="AlphaFoldDB" id="A0A1G5ITB2"/>
<feature type="domain" description="Aminoglycoside phosphotransferase" evidence="2">
    <location>
        <begin position="27"/>
        <end position="256"/>
    </location>
</feature>
<name>A0A1G5ITB2_9BACL</name>
<comment type="similarity">
    <text evidence="1">Belongs to the pseudomonas-type ThrB family.</text>
</comment>
<evidence type="ECO:0000256" key="1">
    <source>
        <dbReference type="ARBA" id="ARBA00038240"/>
    </source>
</evidence>